<dbReference type="SUPFAM" id="SSF56672">
    <property type="entry name" value="DNA/RNA polymerases"/>
    <property type="match status" value="2"/>
</dbReference>
<dbReference type="Gene3D" id="3.40.1170.60">
    <property type="match status" value="1"/>
</dbReference>
<reference evidence="17 18" key="1">
    <citation type="submission" date="2019-04" db="EMBL/GenBank/DDBJ databases">
        <title>Annotation for the trematode Fasciola gigantica.</title>
        <authorList>
            <person name="Choi Y.-J."/>
        </authorList>
    </citation>
    <scope>NUCLEOTIDE SEQUENCE [LARGE SCALE GENOMIC DNA]</scope>
    <source>
        <strain evidence="17">Uganda_cow_1</strain>
    </source>
</reference>
<dbReference type="SUPFAM" id="SSF52113">
    <property type="entry name" value="BRCT domain"/>
    <property type="match status" value="1"/>
</dbReference>
<dbReference type="GO" id="GO:0070987">
    <property type="term" value="P:error-free translesion synthesis"/>
    <property type="evidence" value="ECO:0007669"/>
    <property type="project" value="TreeGrafter"/>
</dbReference>
<dbReference type="GO" id="GO:0003684">
    <property type="term" value="F:damaged DNA binding"/>
    <property type="evidence" value="ECO:0007669"/>
    <property type="project" value="InterPro"/>
</dbReference>
<evidence type="ECO:0000256" key="9">
    <source>
        <dbReference type="ARBA" id="ARBA00022763"/>
    </source>
</evidence>
<dbReference type="PROSITE" id="PS50173">
    <property type="entry name" value="UMUC"/>
    <property type="match status" value="1"/>
</dbReference>
<dbReference type="Pfam" id="PF21999">
    <property type="entry name" value="IMS_HHH_1"/>
    <property type="match status" value="1"/>
</dbReference>
<dbReference type="STRING" id="46835.A0A504YX68"/>
<dbReference type="GO" id="GO:0046872">
    <property type="term" value="F:metal ion binding"/>
    <property type="evidence" value="ECO:0007669"/>
    <property type="project" value="UniProtKB-KW"/>
</dbReference>
<keyword evidence="9" id="KW-0227">DNA damage</keyword>
<proteinExistence type="inferred from homology"/>
<evidence type="ECO:0000256" key="2">
    <source>
        <dbReference type="ARBA" id="ARBA00004123"/>
    </source>
</evidence>
<dbReference type="OrthoDB" id="427711at2759"/>
<accession>A0A504YX68</accession>
<comment type="subcellular location">
    <subcellularLocation>
        <location evidence="2">Nucleus</location>
    </subcellularLocation>
</comment>
<feature type="domain" description="BRCT" evidence="15">
    <location>
        <begin position="34"/>
        <end position="121"/>
    </location>
</feature>
<evidence type="ECO:0000256" key="1">
    <source>
        <dbReference type="ARBA" id="ARBA00001946"/>
    </source>
</evidence>
<sequence length="1161" mass="128816">MHRGKKNIDNGWDEFGGYMRAKKTKLENQFSGETSTNLFRGVSIYVNGYTVPPASKLRALITQNGGRYQAYYSRATVTHTIADRLPTSKINRLTDQKVVRATWITDSIEAKKLLPWQQYELYPNRSGGVGQQRLQIVPVQVPLDENISTNEPTSMPGVLTDAAAQQFPTEISTDPHSDASNDDATIPRVPTRIRRVQQMRLDVCLSPPKPTAAAALLTGQPAGSCKSATGVISLKQLLQAGSDTRFSGTKQVVASSPDKAGSSTTPDSRVVPIQNAPVTSDLTSRTDQQLATFYARSRLHHLSSWANELHQLVDQFRENAEHRCDLGETWKQTIMQKLNEQAADEFQNPIVLRLTARLSAKSSPQTISSSTPPVPPPLPRILFHIDMDCFFVSVSLRDRPDLKVSFRLSKHTTNYASQHRHSHIFPSNTLFNMPHRRNPVNSMSEIASCSYAARGAGCKNGMLLGHAKKLCPELQTVPYDFEAYKAVSETLYTIVSRFTLAIEAVSCDELYADCTDLLMLPSSSEYQDPERLRFLDGYWYLDYQLVNPLVLGAHLRGLVHNSTGGCTASIGFGTTRLLARLATKRAKPNGQWFLLGISGSTSRSSMPSVGTKKDPHWEWLHDSDVKVTDDEQPYSTACELTGEDARWFRNMPISELPGIGDVLVERLSTAFSVHTCGQLMESVTRNQLIRLLGSKTGSRIYDLSHGRDEGICLQLVRQSKSVSACMNYGIRLQSHTELNSLVKSLCQELVSRMAQTISADAATKERRSRGVLGRCLTVRVFVRAPNAPVESAKYMGHGICTKASRMHSFPEPTADVALLQRTTLSILRCLCPIPKELRGLGLQMNKLSASDALHGVRKPVIPKVFPGATRENQLLISMSPSMEVSAKEIAFTSSPPADSDRFFPLLCAQLSRNSIPTELVRLPLTEESGETDKPTIVNTKCERNEAGTVETASVPPVTPPRNLQTEHREPSEYHLQLDGSNDILPICSTPRHPPRTTVAVLPRYPAASKQTRLAVPKSRARGVRLPKSERTQKFPAITEPELGPITQAMSNPIGLFEGKTLEQLKQIFADWITSEQCPLLEDVCILATYLIRLVPRDLDRVRSCLIILDRLISQLAEPQTPYRSSCDWRSAYRRIGDTVALAVRNSYGNVKLQLRFPVSIQ</sequence>
<feature type="domain" description="UmuC" evidence="16">
    <location>
        <begin position="382"/>
        <end position="660"/>
    </location>
</feature>
<evidence type="ECO:0000313" key="18">
    <source>
        <dbReference type="Proteomes" id="UP000316759"/>
    </source>
</evidence>
<keyword evidence="13" id="KW-0539">Nucleus</keyword>
<dbReference type="Gene3D" id="6.10.250.1490">
    <property type="match status" value="1"/>
</dbReference>
<dbReference type="InterPro" id="IPR036775">
    <property type="entry name" value="DNA_pol_Y-fam_lit_finger_sf"/>
</dbReference>
<keyword evidence="12" id="KW-0234">DNA repair</keyword>
<name>A0A504YX68_FASGI</name>
<dbReference type="SMART" id="SM00292">
    <property type="entry name" value="BRCT"/>
    <property type="match status" value="1"/>
</dbReference>
<dbReference type="GO" id="GO:0042276">
    <property type="term" value="P:error-prone translesion synthesis"/>
    <property type="evidence" value="ECO:0007669"/>
    <property type="project" value="TreeGrafter"/>
</dbReference>
<dbReference type="InterPro" id="IPR043502">
    <property type="entry name" value="DNA/RNA_pol_sf"/>
</dbReference>
<dbReference type="GO" id="GO:0006281">
    <property type="term" value="P:DNA repair"/>
    <property type="evidence" value="ECO:0007669"/>
    <property type="project" value="UniProtKB-KW"/>
</dbReference>
<keyword evidence="11" id="KW-0238">DNA-binding</keyword>
<keyword evidence="6" id="KW-0808">Transferase</keyword>
<evidence type="ECO:0000313" key="17">
    <source>
        <dbReference type="EMBL" id="TPP64621.1"/>
    </source>
</evidence>
<dbReference type="EMBL" id="SUNJ01004205">
    <property type="protein sequence ID" value="TPP64621.1"/>
    <property type="molecule type" value="Genomic_DNA"/>
</dbReference>
<dbReference type="GO" id="GO:0017125">
    <property type="term" value="F:deoxycytidyl transferase activity"/>
    <property type="evidence" value="ECO:0007669"/>
    <property type="project" value="TreeGrafter"/>
</dbReference>
<dbReference type="Gene3D" id="1.10.150.20">
    <property type="entry name" value="5' to 3' exonuclease, C-terminal subdomain"/>
    <property type="match status" value="1"/>
</dbReference>
<evidence type="ECO:0000256" key="11">
    <source>
        <dbReference type="ARBA" id="ARBA00023125"/>
    </source>
</evidence>
<keyword evidence="18" id="KW-1185">Reference proteome</keyword>
<dbReference type="AlphaFoldDB" id="A0A504YX68"/>
<organism evidence="17 18">
    <name type="scientific">Fasciola gigantica</name>
    <name type="common">Giant liver fluke</name>
    <dbReference type="NCBI Taxonomy" id="46835"/>
    <lineage>
        <taxon>Eukaryota</taxon>
        <taxon>Metazoa</taxon>
        <taxon>Spiralia</taxon>
        <taxon>Lophotrochozoa</taxon>
        <taxon>Platyhelminthes</taxon>
        <taxon>Trematoda</taxon>
        <taxon>Digenea</taxon>
        <taxon>Plagiorchiida</taxon>
        <taxon>Echinostomata</taxon>
        <taxon>Echinostomatoidea</taxon>
        <taxon>Fasciolidae</taxon>
        <taxon>Fasciola</taxon>
    </lineage>
</organism>
<evidence type="ECO:0000256" key="4">
    <source>
        <dbReference type="ARBA" id="ARBA00020399"/>
    </source>
</evidence>
<dbReference type="Pfam" id="PF16727">
    <property type="entry name" value="REV1_C"/>
    <property type="match status" value="1"/>
</dbReference>
<dbReference type="FunFam" id="3.40.50.10190:FF:000011">
    <property type="entry name" value="DNA repair protein REV1"/>
    <property type="match status" value="1"/>
</dbReference>
<dbReference type="InterPro" id="IPR053848">
    <property type="entry name" value="IMS_HHH_1"/>
</dbReference>
<dbReference type="PANTHER" id="PTHR45990:SF1">
    <property type="entry name" value="DNA REPAIR PROTEIN REV1"/>
    <property type="match status" value="1"/>
</dbReference>
<dbReference type="Pfam" id="PF11799">
    <property type="entry name" value="IMS_C"/>
    <property type="match status" value="1"/>
</dbReference>
<comment type="caution">
    <text evidence="17">The sequence shown here is derived from an EMBL/GenBank/DDBJ whole genome shotgun (WGS) entry which is preliminary data.</text>
</comment>
<dbReference type="Gene3D" id="1.20.58.1280">
    <property type="entry name" value="DNA repair protein Rev1, C-terminal domain"/>
    <property type="match status" value="1"/>
</dbReference>
<dbReference type="CDD" id="cd17719">
    <property type="entry name" value="BRCT_Rev1"/>
    <property type="match status" value="1"/>
</dbReference>
<dbReference type="GO" id="GO:0005634">
    <property type="term" value="C:nucleus"/>
    <property type="evidence" value="ECO:0007669"/>
    <property type="project" value="UniProtKB-SubCell"/>
</dbReference>
<dbReference type="InterPro" id="IPR036420">
    <property type="entry name" value="BRCT_dom_sf"/>
</dbReference>
<dbReference type="Gene3D" id="3.30.70.270">
    <property type="match status" value="1"/>
</dbReference>
<dbReference type="InterPro" id="IPR031991">
    <property type="entry name" value="Rev1_C"/>
</dbReference>
<dbReference type="PANTHER" id="PTHR45990">
    <property type="entry name" value="DNA REPAIR PROTEIN REV1"/>
    <property type="match status" value="1"/>
</dbReference>
<evidence type="ECO:0000256" key="3">
    <source>
        <dbReference type="ARBA" id="ARBA00010945"/>
    </source>
</evidence>
<dbReference type="Pfam" id="PF16589">
    <property type="entry name" value="BRCT_2"/>
    <property type="match status" value="1"/>
</dbReference>
<dbReference type="InterPro" id="IPR001126">
    <property type="entry name" value="UmuC"/>
</dbReference>
<dbReference type="Proteomes" id="UP000316759">
    <property type="component" value="Unassembled WGS sequence"/>
</dbReference>
<dbReference type="InterPro" id="IPR043128">
    <property type="entry name" value="Rev_trsase/Diguanyl_cyclase"/>
</dbReference>
<comment type="similarity">
    <text evidence="3">Belongs to the DNA polymerase type-Y family.</text>
</comment>
<evidence type="ECO:0000256" key="12">
    <source>
        <dbReference type="ARBA" id="ARBA00023204"/>
    </source>
</evidence>
<evidence type="ECO:0000256" key="13">
    <source>
        <dbReference type="ARBA" id="ARBA00023242"/>
    </source>
</evidence>
<evidence type="ECO:0000256" key="6">
    <source>
        <dbReference type="ARBA" id="ARBA00022679"/>
    </source>
</evidence>
<keyword evidence="7" id="KW-0548">Nucleotidyltransferase</keyword>
<feature type="region of interest" description="Disordered" evidence="14">
    <location>
        <begin position="248"/>
        <end position="271"/>
    </location>
</feature>
<dbReference type="PROSITE" id="PS50172">
    <property type="entry name" value="BRCT"/>
    <property type="match status" value="1"/>
</dbReference>
<keyword evidence="5" id="KW-0237">DNA synthesis</keyword>
<dbReference type="InterPro" id="IPR038401">
    <property type="entry name" value="Rev1_C_sf"/>
</dbReference>
<dbReference type="GO" id="GO:0003887">
    <property type="term" value="F:DNA-directed DNA polymerase activity"/>
    <property type="evidence" value="ECO:0007669"/>
    <property type="project" value="InterPro"/>
</dbReference>
<evidence type="ECO:0000256" key="5">
    <source>
        <dbReference type="ARBA" id="ARBA00022634"/>
    </source>
</evidence>
<dbReference type="FunFam" id="3.30.1490.100:FF:000001">
    <property type="entry name" value="DNA repair protein REV1"/>
    <property type="match status" value="1"/>
</dbReference>
<evidence type="ECO:0000259" key="16">
    <source>
        <dbReference type="PROSITE" id="PS50173"/>
    </source>
</evidence>
<dbReference type="Gene3D" id="3.30.1490.100">
    <property type="entry name" value="DNA polymerase, Y-family, little finger domain"/>
    <property type="match status" value="1"/>
</dbReference>
<protein>
    <recommendedName>
        <fullName evidence="4">DNA repair protein REV1</fullName>
    </recommendedName>
</protein>
<gene>
    <name evidence="17" type="ORF">FGIG_01636</name>
</gene>
<feature type="region of interest" description="Disordered" evidence="14">
    <location>
        <begin position="945"/>
        <end position="964"/>
    </location>
</feature>
<dbReference type="Pfam" id="PF00817">
    <property type="entry name" value="IMS"/>
    <property type="match status" value="1"/>
</dbReference>
<evidence type="ECO:0000256" key="8">
    <source>
        <dbReference type="ARBA" id="ARBA00022723"/>
    </source>
</evidence>
<dbReference type="Gene3D" id="3.40.50.10190">
    <property type="entry name" value="BRCT domain"/>
    <property type="match status" value="1"/>
</dbReference>
<evidence type="ECO:0000256" key="7">
    <source>
        <dbReference type="ARBA" id="ARBA00022695"/>
    </source>
</evidence>
<evidence type="ECO:0000256" key="10">
    <source>
        <dbReference type="ARBA" id="ARBA00022842"/>
    </source>
</evidence>
<evidence type="ECO:0000256" key="14">
    <source>
        <dbReference type="SAM" id="MobiDB-lite"/>
    </source>
</evidence>
<evidence type="ECO:0000259" key="15">
    <source>
        <dbReference type="PROSITE" id="PS50172"/>
    </source>
</evidence>
<comment type="cofactor">
    <cofactor evidence="1">
        <name>Mg(2+)</name>
        <dbReference type="ChEBI" id="CHEBI:18420"/>
    </cofactor>
</comment>
<dbReference type="InterPro" id="IPR001357">
    <property type="entry name" value="BRCT_dom"/>
</dbReference>
<keyword evidence="8" id="KW-0479">Metal-binding</keyword>
<dbReference type="InterPro" id="IPR017961">
    <property type="entry name" value="DNA_pol_Y-fam_little_finger"/>
</dbReference>
<keyword evidence="10" id="KW-0460">Magnesium</keyword>